<keyword evidence="3" id="KW-1185">Reference proteome</keyword>
<evidence type="ECO:0000313" key="2">
    <source>
        <dbReference type="EMBL" id="KAF7234490.1"/>
    </source>
</evidence>
<evidence type="ECO:0000256" key="1">
    <source>
        <dbReference type="SAM" id="SignalP"/>
    </source>
</evidence>
<evidence type="ECO:0000313" key="3">
    <source>
        <dbReference type="Proteomes" id="UP000822476"/>
    </source>
</evidence>
<organism evidence="2 3">
    <name type="scientific">Paragonimus skrjabini miyazakii</name>
    <dbReference type="NCBI Taxonomy" id="59628"/>
    <lineage>
        <taxon>Eukaryota</taxon>
        <taxon>Metazoa</taxon>
        <taxon>Spiralia</taxon>
        <taxon>Lophotrochozoa</taxon>
        <taxon>Platyhelminthes</taxon>
        <taxon>Trematoda</taxon>
        <taxon>Digenea</taxon>
        <taxon>Plagiorchiida</taxon>
        <taxon>Troglotremata</taxon>
        <taxon>Troglotrematidae</taxon>
        <taxon>Paragonimus</taxon>
    </lineage>
</organism>
<dbReference type="EMBL" id="JTDE01009303">
    <property type="protein sequence ID" value="KAF7234490.1"/>
    <property type="molecule type" value="Genomic_DNA"/>
</dbReference>
<feature type="signal peptide" evidence="1">
    <location>
        <begin position="1"/>
        <end position="23"/>
    </location>
</feature>
<protein>
    <recommendedName>
        <fullName evidence="4">Secreted protein</fullName>
    </recommendedName>
</protein>
<sequence>MLSIFRICFTAFHVFVINPAALFEYVTFNNSHDMRCNQTAIRHKNLIKSYHEPSSRTFLVIMNINAKCFYSEVAGIFPYALK</sequence>
<evidence type="ECO:0008006" key="4">
    <source>
        <dbReference type="Google" id="ProtNLM"/>
    </source>
</evidence>
<keyword evidence="1" id="KW-0732">Signal</keyword>
<comment type="caution">
    <text evidence="2">The sequence shown here is derived from an EMBL/GenBank/DDBJ whole genome shotgun (WGS) entry which is preliminary data.</text>
</comment>
<feature type="chain" id="PRO_5035947911" description="Secreted protein" evidence="1">
    <location>
        <begin position="24"/>
        <end position="82"/>
    </location>
</feature>
<gene>
    <name evidence="2" type="ORF">EG68_11751</name>
</gene>
<dbReference type="Proteomes" id="UP000822476">
    <property type="component" value="Unassembled WGS sequence"/>
</dbReference>
<dbReference type="AlphaFoldDB" id="A0A8S9YIN3"/>
<accession>A0A8S9YIN3</accession>
<reference evidence="2" key="1">
    <citation type="submission" date="2019-07" db="EMBL/GenBank/DDBJ databases">
        <title>Annotation for the trematode Paragonimus miyazaki's.</title>
        <authorList>
            <person name="Choi Y.-J."/>
        </authorList>
    </citation>
    <scope>NUCLEOTIDE SEQUENCE</scope>
    <source>
        <strain evidence="2">Japan</strain>
    </source>
</reference>
<proteinExistence type="predicted"/>
<name>A0A8S9YIN3_9TREM</name>